<reference evidence="4" key="1">
    <citation type="submission" date="2025-08" db="UniProtKB">
        <authorList>
            <consortium name="RefSeq"/>
        </authorList>
    </citation>
    <scope>IDENTIFICATION</scope>
</reference>
<dbReference type="GeneID" id="106008401"/>
<feature type="transmembrane region" description="Helical" evidence="2">
    <location>
        <begin position="12"/>
        <end position="31"/>
    </location>
</feature>
<name>A0AAX6QML2_HETGA</name>
<dbReference type="KEGG" id="hgl:106008401"/>
<evidence type="ECO:0000256" key="1">
    <source>
        <dbReference type="SAM" id="MobiDB-lite"/>
    </source>
</evidence>
<keyword evidence="3" id="KW-1185">Reference proteome</keyword>
<evidence type="ECO:0000313" key="4">
    <source>
        <dbReference type="RefSeq" id="XP_012923510.1"/>
    </source>
</evidence>
<gene>
    <name evidence="4" type="primary">LOC106008401</name>
</gene>
<sequence>MAYSLETLAKKIFKGILVAELMGTFGAYFLFNKMNTSQDFRQTMSKKFPFILEVYYKSIEQSGIYGTREQDQEKWLGTKKGSSRSAPHLSYLRPLREER</sequence>
<keyword evidence="2" id="KW-1133">Transmembrane helix</keyword>
<evidence type="ECO:0000256" key="2">
    <source>
        <dbReference type="SAM" id="Phobius"/>
    </source>
</evidence>
<dbReference type="InterPro" id="IPR037764">
    <property type="entry name" value="CEBPZOS"/>
</dbReference>
<keyword evidence="2" id="KW-0472">Membrane</keyword>
<proteinExistence type="predicted"/>
<feature type="region of interest" description="Disordered" evidence="1">
    <location>
        <begin position="68"/>
        <end position="99"/>
    </location>
</feature>
<evidence type="ECO:0000313" key="3">
    <source>
        <dbReference type="Proteomes" id="UP000694906"/>
    </source>
</evidence>
<organism evidence="3 4">
    <name type="scientific">Heterocephalus glaber</name>
    <name type="common">Naked mole rat</name>
    <dbReference type="NCBI Taxonomy" id="10181"/>
    <lineage>
        <taxon>Eukaryota</taxon>
        <taxon>Metazoa</taxon>
        <taxon>Chordata</taxon>
        <taxon>Craniata</taxon>
        <taxon>Vertebrata</taxon>
        <taxon>Euteleostomi</taxon>
        <taxon>Mammalia</taxon>
        <taxon>Eutheria</taxon>
        <taxon>Euarchontoglires</taxon>
        <taxon>Glires</taxon>
        <taxon>Rodentia</taxon>
        <taxon>Hystricomorpha</taxon>
        <taxon>Bathyergidae</taxon>
        <taxon>Heterocephalus</taxon>
    </lineage>
</organism>
<dbReference type="Proteomes" id="UP000694906">
    <property type="component" value="Unplaced"/>
</dbReference>
<protein>
    <submittedName>
        <fullName evidence="4">Protein CEBPZOS-like</fullName>
    </submittedName>
</protein>
<accession>A0AAX6QML2</accession>
<keyword evidence="2" id="KW-0812">Transmembrane</keyword>
<dbReference type="RefSeq" id="XP_012923510.1">
    <property type="nucleotide sequence ID" value="XM_013068056.1"/>
</dbReference>
<dbReference type="PANTHER" id="PTHR38001">
    <property type="entry name" value="PROTEIN CEBPZOS"/>
    <property type="match status" value="1"/>
</dbReference>
<dbReference type="AlphaFoldDB" id="A0AAX6QML2"/>
<dbReference type="PANTHER" id="PTHR38001:SF1">
    <property type="entry name" value="PROTEIN CEBPZOS"/>
    <property type="match status" value="1"/>
</dbReference>